<feature type="region of interest" description="Disordered" evidence="1">
    <location>
        <begin position="1"/>
        <end position="51"/>
    </location>
</feature>
<protein>
    <submittedName>
        <fullName evidence="2">Uncharacterized protein</fullName>
    </submittedName>
</protein>
<comment type="caution">
    <text evidence="2">The sequence shown here is derived from an EMBL/GenBank/DDBJ whole genome shotgun (WGS) entry which is preliminary data.</text>
</comment>
<gene>
    <name evidence="2" type="ORF">L618_001700000230</name>
</gene>
<evidence type="ECO:0000256" key="1">
    <source>
        <dbReference type="SAM" id="MobiDB-lite"/>
    </source>
</evidence>
<dbReference type="EMBL" id="VLJT01000014">
    <property type="protein sequence ID" value="TWH17877.1"/>
    <property type="molecule type" value="Genomic_DNA"/>
</dbReference>
<proteinExistence type="predicted"/>
<organism evidence="2 3">
    <name type="scientific">Rhodococcus rhodochrous J45</name>
    <dbReference type="NCBI Taxonomy" id="935266"/>
    <lineage>
        <taxon>Bacteria</taxon>
        <taxon>Bacillati</taxon>
        <taxon>Actinomycetota</taxon>
        <taxon>Actinomycetes</taxon>
        <taxon>Mycobacteriales</taxon>
        <taxon>Nocardiaceae</taxon>
        <taxon>Rhodococcus</taxon>
    </lineage>
</organism>
<evidence type="ECO:0000313" key="3">
    <source>
        <dbReference type="Proteomes" id="UP000317573"/>
    </source>
</evidence>
<sequence length="222" mass="23365">MRGGVESTRLEQSPTRLVPPVTGRLGGTQDRVPDLVDVPGVEGDRRDDRPHHLLGGVVDAGAHGFEHRGWTVDGEVQRGRHGVVRKTHRQQGATCRHEPSRGMRDRTGQVVEEAGRVVGVAPFLEAAASGGGGRVPGGEPERIDGELALGEIVRGPEHLVGLESAYRAVEFGNLVAALVQAGVRRGGLRVEVGRLGFRGGECPSCLDDPLREVAGGLGVGAQ</sequence>
<reference evidence="2 3" key="1">
    <citation type="submission" date="2019-07" db="EMBL/GenBank/DDBJ databases">
        <title>Genome sequencing of lignin-degrading bacterial isolates.</title>
        <authorList>
            <person name="Gladden J."/>
        </authorList>
    </citation>
    <scope>NUCLEOTIDE SEQUENCE [LARGE SCALE GENOMIC DNA]</scope>
    <source>
        <strain evidence="2 3">J45</strain>
    </source>
</reference>
<accession>A0A562E7V3</accession>
<feature type="compositionally biased region" description="Basic residues" evidence="1">
    <location>
        <begin position="80"/>
        <end position="89"/>
    </location>
</feature>
<dbReference type="AlphaFoldDB" id="A0A562E7V3"/>
<feature type="compositionally biased region" description="Basic and acidic residues" evidence="1">
    <location>
        <begin position="95"/>
        <end position="106"/>
    </location>
</feature>
<feature type="region of interest" description="Disordered" evidence="1">
    <location>
        <begin position="80"/>
        <end position="106"/>
    </location>
</feature>
<feature type="compositionally biased region" description="Basic and acidic residues" evidence="1">
    <location>
        <begin position="42"/>
        <end position="51"/>
    </location>
</feature>
<name>A0A562E7V3_RHORH</name>
<evidence type="ECO:0000313" key="2">
    <source>
        <dbReference type="EMBL" id="TWH17877.1"/>
    </source>
</evidence>
<dbReference type="Proteomes" id="UP000317573">
    <property type="component" value="Unassembled WGS sequence"/>
</dbReference>